<dbReference type="Pfam" id="PF22324">
    <property type="entry name" value="HTH_91"/>
    <property type="match status" value="1"/>
</dbReference>
<dbReference type="Proteomes" id="UP000198917">
    <property type="component" value="Unassembled WGS sequence"/>
</dbReference>
<dbReference type="InterPro" id="IPR054382">
    <property type="entry name" value="wHTH_alphaproteobact"/>
</dbReference>
<evidence type="ECO:0000313" key="2">
    <source>
        <dbReference type="EMBL" id="SDJ18395.1"/>
    </source>
</evidence>
<reference evidence="2 3" key="1">
    <citation type="submission" date="2016-10" db="EMBL/GenBank/DDBJ databases">
        <authorList>
            <person name="Varghese N."/>
            <person name="Submissions S."/>
        </authorList>
    </citation>
    <scope>NUCLEOTIDE SEQUENCE [LARGE SCALE GENOMIC DNA]</scope>
    <source>
        <strain evidence="2 3">PDC82</strain>
    </source>
</reference>
<protein>
    <recommendedName>
        <fullName evidence="1">Winged helix domain-containing protein</fullName>
    </recommendedName>
</protein>
<dbReference type="AlphaFoldDB" id="A0A7Z7BGS0"/>
<dbReference type="EMBL" id="FNEW01000001">
    <property type="protein sequence ID" value="SDJ18395.1"/>
    <property type="molecule type" value="Genomic_DNA"/>
</dbReference>
<evidence type="ECO:0000259" key="1">
    <source>
        <dbReference type="Pfam" id="PF22324"/>
    </source>
</evidence>
<evidence type="ECO:0000313" key="3">
    <source>
        <dbReference type="Proteomes" id="UP000198917"/>
    </source>
</evidence>
<organism evidence="2 3">
    <name type="scientific">Agrobacterium fabrum</name>
    <dbReference type="NCBI Taxonomy" id="1176649"/>
    <lineage>
        <taxon>Bacteria</taxon>
        <taxon>Pseudomonadati</taxon>
        <taxon>Pseudomonadota</taxon>
        <taxon>Alphaproteobacteria</taxon>
        <taxon>Hyphomicrobiales</taxon>
        <taxon>Rhizobiaceae</taxon>
        <taxon>Rhizobium/Agrobacterium group</taxon>
        <taxon>Agrobacterium</taxon>
        <taxon>Agrobacterium tumefaciens complex</taxon>
    </lineage>
</organism>
<sequence>MTASGKAQQTIRVQILDDNNEPVGFPVTLRGRERWTMERLIASGAAGVSSLDNIGPRTAHYIFKLRGYGFAIETQYEAHGGDYPGHHARYRLHSAVSIVADAGRAAA</sequence>
<comment type="caution">
    <text evidence="2">The sequence shown here is derived from an EMBL/GenBank/DDBJ whole genome shotgun (WGS) entry which is preliminary data.</text>
</comment>
<name>A0A7Z7BGS0_9HYPH</name>
<gene>
    <name evidence="2" type="ORF">SAMN05428983_0533</name>
</gene>
<feature type="domain" description="Winged helix" evidence="1">
    <location>
        <begin position="27"/>
        <end position="100"/>
    </location>
</feature>
<proteinExistence type="predicted"/>
<accession>A0A7Z7BGS0</accession>